<dbReference type="Gene3D" id="3.40.50.12030">
    <property type="entry name" value="Uncharacterised protein family UPF0261, NC domain"/>
    <property type="match status" value="1"/>
</dbReference>
<dbReference type="Pfam" id="PF23189">
    <property type="entry name" value="UPF0261_C"/>
    <property type="match status" value="1"/>
</dbReference>
<evidence type="ECO:0000313" key="2">
    <source>
        <dbReference type="EMBL" id="GLR87915.1"/>
    </source>
</evidence>
<dbReference type="RefSeq" id="WP_284268997.1">
    <property type="nucleotide sequence ID" value="NZ_BSOW01000016.1"/>
</dbReference>
<name>A0ABQ6B2J8_9BRAD</name>
<reference evidence="3" key="1">
    <citation type="journal article" date="2019" name="Int. J. Syst. Evol. Microbiol.">
        <title>The Global Catalogue of Microorganisms (GCM) 10K type strain sequencing project: providing services to taxonomists for standard genome sequencing and annotation.</title>
        <authorList>
            <consortium name="The Broad Institute Genomics Platform"/>
            <consortium name="The Broad Institute Genome Sequencing Center for Infectious Disease"/>
            <person name="Wu L."/>
            <person name="Ma J."/>
        </authorList>
    </citation>
    <scope>NUCLEOTIDE SEQUENCE [LARGE SCALE GENOMIC DNA]</scope>
    <source>
        <strain evidence="3">NBRC 102520</strain>
    </source>
</reference>
<gene>
    <name evidence="2" type="ORF">GCM10007857_46270</name>
</gene>
<dbReference type="CDD" id="cd15488">
    <property type="entry name" value="Tm-1-like"/>
    <property type="match status" value="1"/>
</dbReference>
<evidence type="ECO:0000259" key="1">
    <source>
        <dbReference type="Pfam" id="PF23189"/>
    </source>
</evidence>
<evidence type="ECO:0000313" key="3">
    <source>
        <dbReference type="Proteomes" id="UP001156905"/>
    </source>
</evidence>
<dbReference type="InterPro" id="IPR044122">
    <property type="entry name" value="UPF0261_N"/>
</dbReference>
<dbReference type="PANTHER" id="PTHR31862:SF1">
    <property type="entry name" value="UPF0261 DOMAIN PROTEIN (AFU_ORTHOLOGUE AFUA_1G10120)"/>
    <property type="match status" value="1"/>
</dbReference>
<dbReference type="EMBL" id="BSOW01000016">
    <property type="protein sequence ID" value="GLR87915.1"/>
    <property type="molecule type" value="Genomic_DNA"/>
</dbReference>
<accession>A0ABQ6B2J8</accession>
<feature type="domain" description="UPF0261" evidence="1">
    <location>
        <begin position="20"/>
        <end position="233"/>
    </location>
</feature>
<protein>
    <recommendedName>
        <fullName evidence="1">UPF0261 domain-containing protein</fullName>
    </recommendedName>
</protein>
<sequence length="240" mass="25979">MLTLIPFVMIRGAHLPTLVVVGLTSFGSTTTATNLASTLLMERSFDVLAFHARGTGGRAAEQFVRNGQIHAMLDLTTTEVADEVVGGDFSAGPERLEAAGNAGIPQVILPGAIDMVNFGPPDTIPKRFAGRHFLRHTPTVTLMRTTEAENRLIADFVARKLTRATGPTGVVLPTRGFSAYDILGGPFFDEAADRAFIETLRSSLPPHVRVLELDAHINDPMVAKHSVELLSELIERQDNR</sequence>
<dbReference type="PANTHER" id="PTHR31862">
    <property type="entry name" value="UPF0261 DOMAIN PROTEIN (AFU_ORTHOLOGUE AFUA_1G10120)"/>
    <property type="match status" value="1"/>
</dbReference>
<organism evidence="2 3">
    <name type="scientific">Bradyrhizobium iriomotense</name>
    <dbReference type="NCBI Taxonomy" id="441950"/>
    <lineage>
        <taxon>Bacteria</taxon>
        <taxon>Pseudomonadati</taxon>
        <taxon>Pseudomonadota</taxon>
        <taxon>Alphaproteobacteria</taxon>
        <taxon>Hyphomicrobiales</taxon>
        <taxon>Nitrobacteraceae</taxon>
        <taxon>Bradyrhizobium</taxon>
    </lineage>
</organism>
<keyword evidence="3" id="KW-1185">Reference proteome</keyword>
<comment type="caution">
    <text evidence="2">The sequence shown here is derived from an EMBL/GenBank/DDBJ whole genome shotgun (WGS) entry which is preliminary data.</text>
</comment>
<proteinExistence type="predicted"/>
<dbReference type="Proteomes" id="UP001156905">
    <property type="component" value="Unassembled WGS sequence"/>
</dbReference>
<dbReference type="InterPro" id="IPR056778">
    <property type="entry name" value="UPF0261_C"/>
</dbReference>
<dbReference type="InterPro" id="IPR051353">
    <property type="entry name" value="Tobamovirus_resist_UPF0261"/>
</dbReference>